<evidence type="ECO:0000256" key="1">
    <source>
        <dbReference type="SAM" id="MobiDB-lite"/>
    </source>
</evidence>
<dbReference type="InterPro" id="IPR044824">
    <property type="entry name" value="MAIN-like"/>
</dbReference>
<dbReference type="PaxDb" id="3635-A0A1U8KC05"/>
<dbReference type="PANTHER" id="PTHR46033:SF8">
    <property type="entry name" value="PROTEIN MAINTENANCE OF MERISTEMS-LIKE"/>
    <property type="match status" value="1"/>
</dbReference>
<protein>
    <submittedName>
        <fullName evidence="4">Serine/threonine-protein phosphatase 7 long form homolog</fullName>
    </submittedName>
</protein>
<dbReference type="PANTHER" id="PTHR46033">
    <property type="entry name" value="PROTEIN MAIN-LIKE 2"/>
    <property type="match status" value="1"/>
</dbReference>
<keyword evidence="3" id="KW-1185">Reference proteome</keyword>
<reference evidence="3" key="1">
    <citation type="journal article" date="2020" name="Nat. Genet.">
        <title>Genomic diversifications of five Gossypium allopolyploid species and their impact on cotton improvement.</title>
        <authorList>
            <person name="Chen Z.J."/>
            <person name="Sreedasyam A."/>
            <person name="Ando A."/>
            <person name="Song Q."/>
            <person name="De Santiago L.M."/>
            <person name="Hulse-Kemp A.M."/>
            <person name="Ding M."/>
            <person name="Ye W."/>
            <person name="Kirkbride R.C."/>
            <person name="Jenkins J."/>
            <person name="Plott C."/>
            <person name="Lovell J."/>
            <person name="Lin Y.M."/>
            <person name="Vaughn R."/>
            <person name="Liu B."/>
            <person name="Simpson S."/>
            <person name="Scheffler B.E."/>
            <person name="Wen L."/>
            <person name="Saski C.A."/>
            <person name="Grover C.E."/>
            <person name="Hu G."/>
            <person name="Conover J.L."/>
            <person name="Carlson J.W."/>
            <person name="Shu S."/>
            <person name="Boston L.B."/>
            <person name="Williams M."/>
            <person name="Peterson D.G."/>
            <person name="McGee K."/>
            <person name="Jones D.C."/>
            <person name="Wendel J.F."/>
            <person name="Stelly D.M."/>
            <person name="Grimwood J."/>
            <person name="Schmutz J."/>
        </authorList>
    </citation>
    <scope>NUCLEOTIDE SEQUENCE [LARGE SCALE GENOMIC DNA]</scope>
    <source>
        <strain evidence="3">cv. TM-1</strain>
    </source>
</reference>
<organism evidence="3 4">
    <name type="scientific">Gossypium hirsutum</name>
    <name type="common">Upland cotton</name>
    <name type="synonym">Gossypium mexicanum</name>
    <dbReference type="NCBI Taxonomy" id="3635"/>
    <lineage>
        <taxon>Eukaryota</taxon>
        <taxon>Viridiplantae</taxon>
        <taxon>Streptophyta</taxon>
        <taxon>Embryophyta</taxon>
        <taxon>Tracheophyta</taxon>
        <taxon>Spermatophyta</taxon>
        <taxon>Magnoliopsida</taxon>
        <taxon>eudicotyledons</taxon>
        <taxon>Gunneridae</taxon>
        <taxon>Pentapetalae</taxon>
        <taxon>rosids</taxon>
        <taxon>malvids</taxon>
        <taxon>Malvales</taxon>
        <taxon>Malvaceae</taxon>
        <taxon>Malvoideae</taxon>
        <taxon>Gossypium</taxon>
    </lineage>
</organism>
<evidence type="ECO:0000259" key="2">
    <source>
        <dbReference type="Pfam" id="PF10536"/>
    </source>
</evidence>
<sequence length="244" mass="27619">MPDANNNKLHLMYLPLLADLSSVSSYSWGSAVLAVLYRELCWVTNSDVVDMGGCLTLLQSWVLYRMPFLASVSHHPYVYPLVNRWSVRSGIRKSHTVPIYRLMIEQYTRKEFIWMPYHRPEITDAVPSSAYVHSHIWCTNAPIIIFNMVEWYHGDRVLRQFGCIQPIPDPPCEGANTPTSLNSLDPTIPQYGMHGPSDPYPHHHGTPSGSSSSVPNEPQDFLSPFATPPPAPNDDVGRRPERDH</sequence>
<reference evidence="4" key="2">
    <citation type="submission" date="2025-08" db="UniProtKB">
        <authorList>
            <consortium name="RefSeq"/>
        </authorList>
    </citation>
    <scope>IDENTIFICATION</scope>
</reference>
<dbReference type="KEGG" id="ghi:107915379"/>
<evidence type="ECO:0000313" key="4">
    <source>
        <dbReference type="RefSeq" id="XP_016700030.1"/>
    </source>
</evidence>
<gene>
    <name evidence="4" type="primary">LOC107915379</name>
</gene>
<feature type="compositionally biased region" description="Basic and acidic residues" evidence="1">
    <location>
        <begin position="235"/>
        <end position="244"/>
    </location>
</feature>
<dbReference type="AlphaFoldDB" id="A0A1U8KC05"/>
<feature type="domain" description="Aminotransferase-like plant mobile" evidence="2">
    <location>
        <begin position="1"/>
        <end position="171"/>
    </location>
</feature>
<feature type="compositionally biased region" description="Polar residues" evidence="1">
    <location>
        <begin position="176"/>
        <end position="185"/>
    </location>
</feature>
<name>A0A1U8KC05_GOSHI</name>
<feature type="region of interest" description="Disordered" evidence="1">
    <location>
        <begin position="174"/>
        <end position="244"/>
    </location>
</feature>
<dbReference type="Pfam" id="PF10536">
    <property type="entry name" value="PMD"/>
    <property type="match status" value="1"/>
</dbReference>
<accession>A0A1U8KC05</accession>
<dbReference type="RefSeq" id="XP_016700030.1">
    <property type="nucleotide sequence ID" value="XM_016844541.1"/>
</dbReference>
<dbReference type="InterPro" id="IPR019557">
    <property type="entry name" value="AminoTfrase-like_pln_mobile"/>
</dbReference>
<dbReference type="GeneID" id="107915379"/>
<dbReference type="GO" id="GO:0010073">
    <property type="term" value="P:meristem maintenance"/>
    <property type="evidence" value="ECO:0007669"/>
    <property type="project" value="InterPro"/>
</dbReference>
<evidence type="ECO:0000313" key="3">
    <source>
        <dbReference type="Proteomes" id="UP000818029"/>
    </source>
</evidence>
<proteinExistence type="predicted"/>
<dbReference type="Proteomes" id="UP000818029">
    <property type="component" value="Chromosome D10"/>
</dbReference>